<feature type="chain" id="PRO_5028942041" evidence="3">
    <location>
        <begin position="24"/>
        <end position="561"/>
    </location>
</feature>
<dbReference type="KEGG" id="aswu:HUW51_16145"/>
<dbReference type="AlphaFoldDB" id="A0A7G7GAJ4"/>
<dbReference type="Gene3D" id="1.25.40.10">
    <property type="entry name" value="Tetratricopeptide repeat domain"/>
    <property type="match status" value="1"/>
</dbReference>
<dbReference type="InterPro" id="IPR011990">
    <property type="entry name" value="TPR-like_helical_dom_sf"/>
</dbReference>
<evidence type="ECO:0000259" key="4">
    <source>
        <dbReference type="Pfam" id="PF13458"/>
    </source>
</evidence>
<keyword evidence="6" id="KW-1185">Reference proteome</keyword>
<dbReference type="InterPro" id="IPR051010">
    <property type="entry name" value="BCAA_transport"/>
</dbReference>
<dbReference type="PANTHER" id="PTHR30483:SF6">
    <property type="entry name" value="PERIPLASMIC BINDING PROTEIN OF ABC TRANSPORTER FOR NATURAL AMINO ACIDS"/>
    <property type="match status" value="1"/>
</dbReference>
<dbReference type="SUPFAM" id="SSF53822">
    <property type="entry name" value="Periplasmic binding protein-like I"/>
    <property type="match status" value="1"/>
</dbReference>
<reference evidence="5 6" key="1">
    <citation type="journal article" date="2018" name="Int. J. Syst. Evol. Microbiol.">
        <title>Adhaeribacter swui sp. nov., isolated from wet mud.</title>
        <authorList>
            <person name="Kim D.U."/>
            <person name="Kim K.W."/>
            <person name="Kang M.S."/>
            <person name="Kim J.Y."/>
            <person name="Jang J.H."/>
            <person name="Kim M.K."/>
        </authorList>
    </citation>
    <scope>NUCLEOTIDE SEQUENCE [LARGE SCALE GENOMIC DNA]</scope>
    <source>
        <strain evidence="5 6">KCTC 52873</strain>
    </source>
</reference>
<organism evidence="5 6">
    <name type="scientific">Adhaeribacter swui</name>
    <dbReference type="NCBI Taxonomy" id="2086471"/>
    <lineage>
        <taxon>Bacteria</taxon>
        <taxon>Pseudomonadati</taxon>
        <taxon>Bacteroidota</taxon>
        <taxon>Cytophagia</taxon>
        <taxon>Cytophagales</taxon>
        <taxon>Hymenobacteraceae</taxon>
        <taxon>Adhaeribacter</taxon>
    </lineage>
</organism>
<dbReference type="Gene3D" id="3.40.50.2300">
    <property type="match status" value="2"/>
</dbReference>
<evidence type="ECO:0000256" key="1">
    <source>
        <dbReference type="ARBA" id="ARBA00010062"/>
    </source>
</evidence>
<dbReference type="PANTHER" id="PTHR30483">
    <property type="entry name" value="LEUCINE-SPECIFIC-BINDING PROTEIN"/>
    <property type="match status" value="1"/>
</dbReference>
<gene>
    <name evidence="5" type="ORF">HUW51_16145</name>
</gene>
<dbReference type="Proteomes" id="UP000515237">
    <property type="component" value="Chromosome"/>
</dbReference>
<dbReference type="EMBL" id="CP055156">
    <property type="protein sequence ID" value="QNF34178.1"/>
    <property type="molecule type" value="Genomic_DNA"/>
</dbReference>
<dbReference type="Pfam" id="PF13458">
    <property type="entry name" value="Peripla_BP_6"/>
    <property type="match status" value="1"/>
</dbReference>
<dbReference type="InterPro" id="IPR028082">
    <property type="entry name" value="Peripla_BP_I"/>
</dbReference>
<comment type="similarity">
    <text evidence="1">Belongs to the leucine-binding protein family.</text>
</comment>
<dbReference type="SUPFAM" id="SSF48452">
    <property type="entry name" value="TPR-like"/>
    <property type="match status" value="1"/>
</dbReference>
<evidence type="ECO:0000256" key="2">
    <source>
        <dbReference type="ARBA" id="ARBA00022729"/>
    </source>
</evidence>
<protein>
    <submittedName>
        <fullName evidence="5">ABC transporter substrate-binding protein</fullName>
    </submittedName>
</protein>
<dbReference type="InterPro" id="IPR028081">
    <property type="entry name" value="Leu-bd"/>
</dbReference>
<keyword evidence="2 3" id="KW-0732">Signal</keyword>
<evidence type="ECO:0000313" key="6">
    <source>
        <dbReference type="Proteomes" id="UP000515237"/>
    </source>
</evidence>
<accession>A0A7G7GAJ4</accession>
<evidence type="ECO:0000313" key="5">
    <source>
        <dbReference type="EMBL" id="QNF34178.1"/>
    </source>
</evidence>
<name>A0A7G7GAJ4_9BACT</name>
<feature type="domain" description="Leucine-binding protein" evidence="4">
    <location>
        <begin position="275"/>
        <end position="512"/>
    </location>
</feature>
<dbReference type="RefSeq" id="WP_185270659.1">
    <property type="nucleotide sequence ID" value="NZ_CP055156.1"/>
</dbReference>
<feature type="signal peptide" evidence="3">
    <location>
        <begin position="1"/>
        <end position="23"/>
    </location>
</feature>
<evidence type="ECO:0000256" key="3">
    <source>
        <dbReference type="SAM" id="SignalP"/>
    </source>
</evidence>
<sequence length="561" mass="63386">MNNIFRYLFAFTCWLLFIPLGQAQTTSDLATKYANAKQLITAKKFSLAMAELQPVIAANQATYSPGAMYLYAVAATQNQKYAEANQKLTLLKNAYPDWANKADALFLEATVAFEQKDYDRALTLTESIESKDLADEVTAMKYHYLSQLTEKATWQNLVSRHENDKMLGQWYADKLVGGWYTAADKGTLEALIKKFKLDKNKYLPENQENLKKTSFNVAVLFPFPQNEAEIKARKNQFVTDLYGGMLLAQDSLAKQQIQLNLFTYDAPADTNKVKATLQLPEMHNMDLIVGPVYKSASKIISRFAQQNSINSINPLSDDLYLVKNNLHLYLFESSITTRAKQSAAYAIQNFPLKTALIIAENKEEDTTFANAYKREFERLGGKITQYKKFNPKTTSGATLLANVDLKALGHILLLSNTPSVAVFTLSNLAQTEATTPLITYPSWLNVNQISLSQFNNREIYFIYPKFIDNTQPGPQQFRRKYATRFNVPPTVYAYSGFEMLYYFGQVLQKYGSRFNGGLQNEGPVSGVLFQGIGYAGAQDNQYVPLIKMQDLQLTVVNPIFR</sequence>
<proteinExistence type="inferred from homology"/>
<dbReference type="CDD" id="cd06268">
    <property type="entry name" value="PBP1_ABC_transporter_LIVBP-like"/>
    <property type="match status" value="1"/>
</dbReference>